<reference evidence="6" key="1">
    <citation type="submission" date="2017-09" db="EMBL/GenBank/DDBJ databases">
        <title>Depth-based differentiation of microbial function through sediment-hosted aquifers and enrichment of novel symbionts in the deep terrestrial subsurface.</title>
        <authorList>
            <person name="Probst A.J."/>
            <person name="Ladd B."/>
            <person name="Jarett J.K."/>
            <person name="Geller-Mcgrath D.E."/>
            <person name="Sieber C.M.K."/>
            <person name="Emerson J.B."/>
            <person name="Anantharaman K."/>
            <person name="Thomas B.C."/>
            <person name="Malmstrom R."/>
            <person name="Stieglmeier M."/>
            <person name="Klingl A."/>
            <person name="Woyke T."/>
            <person name="Ryan C.M."/>
            <person name="Banfield J.F."/>
        </authorList>
    </citation>
    <scope>NUCLEOTIDE SEQUENCE [LARGE SCALE GENOMIC DNA]</scope>
</reference>
<feature type="compositionally biased region" description="Basic and acidic residues" evidence="4">
    <location>
        <begin position="146"/>
        <end position="159"/>
    </location>
</feature>
<keyword evidence="2 3" id="KW-0687">Ribonucleoprotein</keyword>
<evidence type="ECO:0000256" key="1">
    <source>
        <dbReference type="ARBA" id="ARBA00022980"/>
    </source>
</evidence>
<dbReference type="Proteomes" id="UP000229385">
    <property type="component" value="Unassembled WGS sequence"/>
</dbReference>
<dbReference type="AlphaFoldDB" id="A0A2M7XCH2"/>
<protein>
    <recommendedName>
        <fullName evidence="3">Small ribosomal subunit protein bS16</fullName>
    </recommendedName>
</protein>
<dbReference type="Gene3D" id="3.30.1320.10">
    <property type="match status" value="1"/>
</dbReference>
<evidence type="ECO:0000313" key="6">
    <source>
        <dbReference type="Proteomes" id="UP000229385"/>
    </source>
</evidence>
<dbReference type="SUPFAM" id="SSF54565">
    <property type="entry name" value="Ribosomal protein S16"/>
    <property type="match status" value="1"/>
</dbReference>
<evidence type="ECO:0000256" key="4">
    <source>
        <dbReference type="SAM" id="MobiDB-lite"/>
    </source>
</evidence>
<organism evidence="5 6">
    <name type="scientific">Candidatus Uhrbacteria bacterium CG_4_9_14_3_um_filter_50_9</name>
    <dbReference type="NCBI Taxonomy" id="1975035"/>
    <lineage>
        <taxon>Bacteria</taxon>
        <taxon>Candidatus Uhriibacteriota</taxon>
    </lineage>
</organism>
<comment type="similarity">
    <text evidence="3">Belongs to the bacterial ribosomal protein bS16 family.</text>
</comment>
<dbReference type="EMBL" id="PFWU01000030">
    <property type="protein sequence ID" value="PJA45559.1"/>
    <property type="molecule type" value="Genomic_DNA"/>
</dbReference>
<dbReference type="InterPro" id="IPR023803">
    <property type="entry name" value="Ribosomal_bS16_dom_sf"/>
</dbReference>
<dbReference type="PROSITE" id="PS00732">
    <property type="entry name" value="RIBOSOMAL_S16"/>
    <property type="match status" value="1"/>
</dbReference>
<dbReference type="PANTHER" id="PTHR12919">
    <property type="entry name" value="30S RIBOSOMAL PROTEIN S16"/>
    <property type="match status" value="1"/>
</dbReference>
<feature type="compositionally biased region" description="Basic and acidic residues" evidence="4">
    <location>
        <begin position="95"/>
        <end position="128"/>
    </location>
</feature>
<gene>
    <name evidence="3 5" type="primary">rpsP</name>
    <name evidence="5" type="ORF">CO174_02520</name>
</gene>
<dbReference type="NCBIfam" id="TIGR00002">
    <property type="entry name" value="S16"/>
    <property type="match status" value="1"/>
</dbReference>
<dbReference type="GO" id="GO:0006412">
    <property type="term" value="P:translation"/>
    <property type="evidence" value="ECO:0007669"/>
    <property type="project" value="UniProtKB-UniRule"/>
</dbReference>
<comment type="caution">
    <text evidence="5">The sequence shown here is derived from an EMBL/GenBank/DDBJ whole genome shotgun (WGS) entry which is preliminary data.</text>
</comment>
<dbReference type="PANTHER" id="PTHR12919:SF20">
    <property type="entry name" value="SMALL RIBOSOMAL SUBUNIT PROTEIN BS16M"/>
    <property type="match status" value="1"/>
</dbReference>
<dbReference type="GO" id="GO:0005737">
    <property type="term" value="C:cytoplasm"/>
    <property type="evidence" value="ECO:0007669"/>
    <property type="project" value="UniProtKB-ARBA"/>
</dbReference>
<dbReference type="InterPro" id="IPR020592">
    <property type="entry name" value="Ribosomal_bS16_CS"/>
</dbReference>
<feature type="compositionally biased region" description="Low complexity" evidence="4">
    <location>
        <begin position="129"/>
        <end position="143"/>
    </location>
</feature>
<evidence type="ECO:0000256" key="2">
    <source>
        <dbReference type="ARBA" id="ARBA00023274"/>
    </source>
</evidence>
<evidence type="ECO:0000313" key="5">
    <source>
        <dbReference type="EMBL" id="PJA45559.1"/>
    </source>
</evidence>
<dbReference type="GO" id="GO:0003735">
    <property type="term" value="F:structural constituent of ribosome"/>
    <property type="evidence" value="ECO:0007669"/>
    <property type="project" value="InterPro"/>
</dbReference>
<accession>A0A2M7XCH2</accession>
<dbReference type="GO" id="GO:0015935">
    <property type="term" value="C:small ribosomal subunit"/>
    <property type="evidence" value="ECO:0007669"/>
    <property type="project" value="TreeGrafter"/>
</dbReference>
<sequence>MLSIRLSRVGKKKAPVYRVVVMPKHRDPWANNVEILGHYNPRKTPSELVLKVDRVKYWLSQGAEATNTVWNLFVDEKIVEGEKRGATHISQKRTGKMEAKAAEAKEKETALKAKAEAEKVKAAEEKAAAEAAAAPEEAPAAEAPAEEAKEEPAPEEKTE</sequence>
<dbReference type="InterPro" id="IPR000307">
    <property type="entry name" value="Ribosomal_bS16"/>
</dbReference>
<feature type="region of interest" description="Disordered" evidence="4">
    <location>
        <begin position="83"/>
        <end position="159"/>
    </location>
</feature>
<name>A0A2M7XCH2_9BACT</name>
<dbReference type="Pfam" id="PF00886">
    <property type="entry name" value="Ribosomal_S16"/>
    <property type="match status" value="1"/>
</dbReference>
<dbReference type="HAMAP" id="MF_00385">
    <property type="entry name" value="Ribosomal_bS16"/>
    <property type="match status" value="1"/>
</dbReference>
<proteinExistence type="inferred from homology"/>
<evidence type="ECO:0000256" key="3">
    <source>
        <dbReference type="HAMAP-Rule" id="MF_00385"/>
    </source>
</evidence>
<keyword evidence="1 3" id="KW-0689">Ribosomal protein</keyword>